<evidence type="ECO:0000259" key="3">
    <source>
        <dbReference type="PROSITE" id="PS50977"/>
    </source>
</evidence>
<comment type="caution">
    <text evidence="4">The sequence shown here is derived from an EMBL/GenBank/DDBJ whole genome shotgun (WGS) entry which is preliminary data.</text>
</comment>
<keyword evidence="5" id="KW-1185">Reference proteome</keyword>
<sequence length="215" mass="23390">MTQPHLTDVETILDAASDIIQNDGYAAVSLPSIALRAGLTVEQVEEMFPSANDAMVAMLNREFHGMYGLIVENIERDPRGGLLSRMYTYILSAVYERPLAKTLFVIDREALNSIMRNSSSYTYTPTIGIRGELIEALQSAGMVRADVDSRQISSILSVCSAGLALTAPHDDLGLIIDGLSTLLSRGVDADVDDTTPGKTVFYDWATRLTLPKSES</sequence>
<dbReference type="EMBL" id="JACHBS010000001">
    <property type="protein sequence ID" value="MBB5617368.1"/>
    <property type="molecule type" value="Genomic_DNA"/>
</dbReference>
<evidence type="ECO:0000313" key="5">
    <source>
        <dbReference type="Proteomes" id="UP000552883"/>
    </source>
</evidence>
<reference evidence="4 5" key="1">
    <citation type="submission" date="2020-08" db="EMBL/GenBank/DDBJ databases">
        <title>Sequencing the genomes of 1000 actinobacteria strains.</title>
        <authorList>
            <person name="Klenk H.-P."/>
        </authorList>
    </citation>
    <scope>NUCLEOTIDE SEQUENCE [LARGE SCALE GENOMIC DNA]</scope>
    <source>
        <strain evidence="4 5">DSM 23889</strain>
    </source>
</reference>
<name>A0A840XL42_9MICO</name>
<dbReference type="SUPFAM" id="SSF46689">
    <property type="entry name" value="Homeodomain-like"/>
    <property type="match status" value="1"/>
</dbReference>
<protein>
    <submittedName>
        <fullName evidence="4">AcrR family transcriptional regulator</fullName>
    </submittedName>
</protein>
<keyword evidence="1 2" id="KW-0238">DNA-binding</keyword>
<accession>A0A840XL42</accession>
<dbReference type="PROSITE" id="PS50977">
    <property type="entry name" value="HTH_TETR_2"/>
    <property type="match status" value="1"/>
</dbReference>
<proteinExistence type="predicted"/>
<feature type="domain" description="HTH tetR-type" evidence="3">
    <location>
        <begin position="6"/>
        <end position="66"/>
    </location>
</feature>
<dbReference type="Gene3D" id="1.10.357.10">
    <property type="entry name" value="Tetracycline Repressor, domain 2"/>
    <property type="match status" value="1"/>
</dbReference>
<dbReference type="GO" id="GO:0003677">
    <property type="term" value="F:DNA binding"/>
    <property type="evidence" value="ECO:0007669"/>
    <property type="project" value="UniProtKB-UniRule"/>
</dbReference>
<dbReference type="OrthoDB" id="5103488at2"/>
<dbReference type="AlphaFoldDB" id="A0A840XL42"/>
<organism evidence="4 5">
    <name type="scientific">Microcella frigidaquae</name>
    <dbReference type="NCBI Taxonomy" id="424758"/>
    <lineage>
        <taxon>Bacteria</taxon>
        <taxon>Bacillati</taxon>
        <taxon>Actinomycetota</taxon>
        <taxon>Actinomycetes</taxon>
        <taxon>Micrococcales</taxon>
        <taxon>Microbacteriaceae</taxon>
        <taxon>Microcella</taxon>
    </lineage>
</organism>
<dbReference type="RefSeq" id="WP_153981566.1">
    <property type="nucleotide sequence ID" value="NZ_BAAANZ010000010.1"/>
</dbReference>
<evidence type="ECO:0000256" key="1">
    <source>
        <dbReference type="ARBA" id="ARBA00023125"/>
    </source>
</evidence>
<feature type="DNA-binding region" description="H-T-H motif" evidence="2">
    <location>
        <begin position="29"/>
        <end position="48"/>
    </location>
</feature>
<evidence type="ECO:0000256" key="2">
    <source>
        <dbReference type="PROSITE-ProRule" id="PRU00335"/>
    </source>
</evidence>
<dbReference type="InterPro" id="IPR009057">
    <property type="entry name" value="Homeodomain-like_sf"/>
</dbReference>
<dbReference type="Proteomes" id="UP000552883">
    <property type="component" value="Unassembled WGS sequence"/>
</dbReference>
<gene>
    <name evidence="4" type="ORF">BJ959_000864</name>
</gene>
<evidence type="ECO:0000313" key="4">
    <source>
        <dbReference type="EMBL" id="MBB5617368.1"/>
    </source>
</evidence>
<dbReference type="InterPro" id="IPR001647">
    <property type="entry name" value="HTH_TetR"/>
</dbReference>